<dbReference type="SUPFAM" id="SSF53137">
    <property type="entry name" value="Translational machinery components"/>
    <property type="match status" value="1"/>
</dbReference>
<sequence>MKKYTGIWIDHREAILVALEGEGCTVEKIESNADSKLKPSGGWKAGGTIVAQAVTKERTAEEIRKHQYQAFYNEVIKQLANPDALVIFGPGEAKIEFAHQLEKSPGLHKKVAAIEKSERLTDNQVIAWVKAFFSDNR</sequence>
<proteinExistence type="predicted"/>
<dbReference type="Gene3D" id="3.30.420.60">
    <property type="entry name" value="eRF1 domain 2"/>
    <property type="match status" value="1"/>
</dbReference>
<evidence type="ECO:0000313" key="2">
    <source>
        <dbReference type="Proteomes" id="UP000008701"/>
    </source>
</evidence>
<dbReference type="HOGENOM" id="CLU_132493_0_0_10"/>
<keyword evidence="2" id="KW-1185">Reference proteome</keyword>
<accession>A1BF76</accession>
<evidence type="ECO:0008006" key="3">
    <source>
        <dbReference type="Google" id="ProtNLM"/>
    </source>
</evidence>
<protein>
    <recommendedName>
        <fullName evidence="3">Host attachment protein</fullName>
    </recommendedName>
</protein>
<dbReference type="RefSeq" id="WP_011744880.1">
    <property type="nucleotide sequence ID" value="NC_008639.1"/>
</dbReference>
<dbReference type="eggNOG" id="ENOG5032EPT">
    <property type="taxonomic scope" value="Bacteria"/>
</dbReference>
<organism evidence="1 2">
    <name type="scientific">Chlorobium phaeobacteroides (strain DSM 266 / SMG 266 / 2430)</name>
    <dbReference type="NCBI Taxonomy" id="290317"/>
    <lineage>
        <taxon>Bacteria</taxon>
        <taxon>Pseudomonadati</taxon>
        <taxon>Chlorobiota</taxon>
        <taxon>Chlorobiia</taxon>
        <taxon>Chlorobiales</taxon>
        <taxon>Chlorobiaceae</taxon>
        <taxon>Chlorobium/Pelodictyon group</taxon>
        <taxon>Chlorobium</taxon>
    </lineage>
</organism>
<dbReference type="OrthoDB" id="594984at2"/>
<dbReference type="InterPro" id="IPR042226">
    <property type="entry name" value="eFR1_2_sf"/>
</dbReference>
<dbReference type="KEGG" id="cph:Cpha266_1006"/>
<reference evidence="1 2" key="1">
    <citation type="submission" date="2006-12" db="EMBL/GenBank/DDBJ databases">
        <title>Complete sequence of Chlorobium phaeobacteroides DSM 266.</title>
        <authorList>
            <consortium name="US DOE Joint Genome Institute"/>
            <person name="Copeland A."/>
            <person name="Lucas S."/>
            <person name="Lapidus A."/>
            <person name="Barry K."/>
            <person name="Detter J.C."/>
            <person name="Glavina del Rio T."/>
            <person name="Hammon N."/>
            <person name="Israni S."/>
            <person name="Pitluck S."/>
            <person name="Goltsman E."/>
            <person name="Schmutz J."/>
            <person name="Larimer F."/>
            <person name="Land M."/>
            <person name="Hauser L."/>
            <person name="Mikhailova N."/>
            <person name="Li T."/>
            <person name="Overmann J."/>
            <person name="Bryant D.A."/>
            <person name="Richardson P."/>
        </authorList>
    </citation>
    <scope>NUCLEOTIDE SEQUENCE [LARGE SCALE GENOMIC DNA]</scope>
    <source>
        <strain evidence="1 2">DSM 266</strain>
    </source>
</reference>
<evidence type="ECO:0000313" key="1">
    <source>
        <dbReference type="EMBL" id="ABL65053.1"/>
    </source>
</evidence>
<dbReference type="AlphaFoldDB" id="A1BF76"/>
<gene>
    <name evidence="1" type="ordered locus">Cpha266_1006</name>
</gene>
<name>A1BF76_CHLPD</name>
<dbReference type="Proteomes" id="UP000008701">
    <property type="component" value="Chromosome"/>
</dbReference>
<dbReference type="EMBL" id="CP000492">
    <property type="protein sequence ID" value="ABL65053.1"/>
    <property type="molecule type" value="Genomic_DNA"/>
</dbReference>